<proteinExistence type="predicted"/>
<dbReference type="AlphaFoldDB" id="A0A9Q9MG77"/>
<name>A0A9Q9MG77_9ACTN</name>
<evidence type="ECO:0000313" key="3">
    <source>
        <dbReference type="Proteomes" id="UP001058003"/>
    </source>
</evidence>
<dbReference type="NCBIfam" id="TIGR02532">
    <property type="entry name" value="IV_pilin_GFxxxE"/>
    <property type="match status" value="1"/>
</dbReference>
<evidence type="ECO:0000313" key="2">
    <source>
        <dbReference type="EMBL" id="UWZ53455.1"/>
    </source>
</evidence>
<keyword evidence="1" id="KW-1133">Transmembrane helix</keyword>
<sequence length="574" mass="59307">MRRTPPSDAGFSLVETLTSIAIIGVVMTALTTFFVRTTTTLNTQRGLQSAVRLAHDGVDLVKSLPGSTIVAGRGGLDAAQQLDDLKAGTIPGLRLPGLRSLLDTMTPAFDPDLGLLGKSVAAPALPIAPEVDTVNNTEFKRYWFVGSCNMPLGNLSVLRPEQLGVCSLTSLPGILVPYYRVIVAVTWNNDRGCANTRGVCHYVTQTLVSAAATDPVFNPSVTVTPPLPDNPDNRTDEVTVPLAAPLTLTATTAYPPLTWAVEGLPPGLTWTPAGVISGTPTTAGSYVVRIVVTDAMSSNDASFTWTVAPLPALAPAAQAWDPGLPVSYQVPLTGGVAPFTWTATNLPPGVTINPATGLISGTKTAAAPATNVAIKVTAVDKNQQSATATFQLNWKVAVQFPNSTTPIALDKNAQYTGNVVGYGGTAPYTWSADNMPSGLSIDSTGKVTGKVSGTTRYVVKLIVTDSKGVTNSTLVPVNVTATSGLRVTSPSLDPKVWTDPVGPKGTAVTFPALAATGGTGALTWTQSGLPTGVTLSGTKISGTPTTAGTYPVTLTVTDGSGTKSVFMFVWTVTA</sequence>
<organism evidence="2 3">
    <name type="scientific">Dactylosporangium aurantiacum</name>
    <dbReference type="NCBI Taxonomy" id="35754"/>
    <lineage>
        <taxon>Bacteria</taxon>
        <taxon>Bacillati</taxon>
        <taxon>Actinomycetota</taxon>
        <taxon>Actinomycetes</taxon>
        <taxon>Micromonosporales</taxon>
        <taxon>Micromonosporaceae</taxon>
        <taxon>Dactylosporangium</taxon>
    </lineage>
</organism>
<gene>
    <name evidence="2" type="ORF">Daura_44115</name>
</gene>
<protein>
    <submittedName>
        <fullName evidence="2">PKD domain-containing protein</fullName>
    </submittedName>
</protein>
<dbReference type="GO" id="GO:0005975">
    <property type="term" value="P:carbohydrate metabolic process"/>
    <property type="evidence" value="ECO:0007669"/>
    <property type="project" value="UniProtKB-ARBA"/>
</dbReference>
<dbReference type="InterPro" id="IPR013783">
    <property type="entry name" value="Ig-like_fold"/>
</dbReference>
<dbReference type="OrthoDB" id="3373017at2"/>
<dbReference type="Pfam" id="PF07963">
    <property type="entry name" value="N_methyl"/>
    <property type="match status" value="1"/>
</dbReference>
<accession>A0A9Q9MG77</accession>
<dbReference type="Pfam" id="PF05345">
    <property type="entry name" value="He_PIG"/>
    <property type="match status" value="4"/>
</dbReference>
<dbReference type="InterPro" id="IPR012902">
    <property type="entry name" value="N_methyl_site"/>
</dbReference>
<dbReference type="GO" id="GO:0005509">
    <property type="term" value="F:calcium ion binding"/>
    <property type="evidence" value="ECO:0007669"/>
    <property type="project" value="InterPro"/>
</dbReference>
<dbReference type="KEGG" id="daur:Daura_44115"/>
<evidence type="ECO:0000256" key="1">
    <source>
        <dbReference type="SAM" id="Phobius"/>
    </source>
</evidence>
<dbReference type="RefSeq" id="WP_033363989.1">
    <property type="nucleotide sequence ID" value="NZ_CP073767.1"/>
</dbReference>
<dbReference type="PROSITE" id="PS00409">
    <property type="entry name" value="PROKAR_NTER_METHYL"/>
    <property type="match status" value="1"/>
</dbReference>
<reference evidence="2" key="1">
    <citation type="submission" date="2021-04" db="EMBL/GenBank/DDBJ databases">
        <title>Dactylosporangium aurantiacum NRRL B-8018 full assembly.</title>
        <authorList>
            <person name="Hartkoorn R.C."/>
            <person name="Beaudoing E."/>
            <person name="Hot D."/>
        </authorList>
    </citation>
    <scope>NUCLEOTIDE SEQUENCE</scope>
    <source>
        <strain evidence="2">NRRL B-8018</strain>
    </source>
</reference>
<dbReference type="InterPro" id="IPR015919">
    <property type="entry name" value="Cadherin-like_sf"/>
</dbReference>
<dbReference type="SUPFAM" id="SSF49313">
    <property type="entry name" value="Cadherin-like"/>
    <property type="match status" value="3"/>
</dbReference>
<dbReference type="Gene3D" id="2.60.40.10">
    <property type="entry name" value="Immunoglobulins"/>
    <property type="match status" value="4"/>
</dbReference>
<feature type="transmembrane region" description="Helical" evidence="1">
    <location>
        <begin position="12"/>
        <end position="35"/>
    </location>
</feature>
<dbReference type="Proteomes" id="UP001058003">
    <property type="component" value="Chromosome"/>
</dbReference>
<keyword evidence="1" id="KW-0812">Transmembrane</keyword>
<dbReference type="EMBL" id="CP073767">
    <property type="protein sequence ID" value="UWZ53455.1"/>
    <property type="molecule type" value="Genomic_DNA"/>
</dbReference>
<dbReference type="GO" id="GO:0016020">
    <property type="term" value="C:membrane"/>
    <property type="evidence" value="ECO:0007669"/>
    <property type="project" value="InterPro"/>
</dbReference>
<keyword evidence="3" id="KW-1185">Reference proteome</keyword>
<keyword evidence="1" id="KW-0472">Membrane</keyword>